<evidence type="ECO:0000259" key="2">
    <source>
        <dbReference type="Pfam" id="PF04194"/>
    </source>
</evidence>
<reference evidence="3" key="1">
    <citation type="submission" date="2023-02" db="EMBL/GenBank/DDBJ databases">
        <title>Genome of toxic invasive species Heracleum sosnowskyi carries increased number of genes despite the absence of recent whole-genome duplications.</title>
        <authorList>
            <person name="Schelkunov M."/>
            <person name="Shtratnikova V."/>
            <person name="Makarenko M."/>
            <person name="Klepikova A."/>
            <person name="Omelchenko D."/>
            <person name="Novikova G."/>
            <person name="Obukhova E."/>
            <person name="Bogdanov V."/>
            <person name="Penin A."/>
            <person name="Logacheva M."/>
        </authorList>
    </citation>
    <scope>NUCLEOTIDE SEQUENCE</scope>
    <source>
        <strain evidence="3">Hsosn_3</strain>
        <tissue evidence="3">Leaf</tissue>
    </source>
</reference>
<name>A0AAD8HAF4_9APIA</name>
<evidence type="ECO:0000313" key="4">
    <source>
        <dbReference type="Proteomes" id="UP001237642"/>
    </source>
</evidence>
<feature type="compositionally biased region" description="Basic and acidic residues" evidence="1">
    <location>
        <begin position="7"/>
        <end position="20"/>
    </location>
</feature>
<dbReference type="Pfam" id="PF04194">
    <property type="entry name" value="PDCD2_C"/>
    <property type="match status" value="1"/>
</dbReference>
<feature type="region of interest" description="Disordered" evidence="1">
    <location>
        <begin position="1"/>
        <end position="40"/>
    </location>
</feature>
<proteinExistence type="predicted"/>
<gene>
    <name evidence="3" type="ORF">POM88_038464</name>
</gene>
<organism evidence="3 4">
    <name type="scientific">Heracleum sosnowskyi</name>
    <dbReference type="NCBI Taxonomy" id="360622"/>
    <lineage>
        <taxon>Eukaryota</taxon>
        <taxon>Viridiplantae</taxon>
        <taxon>Streptophyta</taxon>
        <taxon>Embryophyta</taxon>
        <taxon>Tracheophyta</taxon>
        <taxon>Spermatophyta</taxon>
        <taxon>Magnoliopsida</taxon>
        <taxon>eudicotyledons</taxon>
        <taxon>Gunneridae</taxon>
        <taxon>Pentapetalae</taxon>
        <taxon>asterids</taxon>
        <taxon>campanulids</taxon>
        <taxon>Apiales</taxon>
        <taxon>Apiaceae</taxon>
        <taxon>Apioideae</taxon>
        <taxon>apioid superclade</taxon>
        <taxon>Tordylieae</taxon>
        <taxon>Tordyliinae</taxon>
        <taxon>Heracleum</taxon>
    </lineage>
</organism>
<reference evidence="3" key="2">
    <citation type="submission" date="2023-05" db="EMBL/GenBank/DDBJ databases">
        <authorList>
            <person name="Schelkunov M.I."/>
        </authorList>
    </citation>
    <scope>NUCLEOTIDE SEQUENCE</scope>
    <source>
        <strain evidence="3">Hsosn_3</strain>
        <tissue evidence="3">Leaf</tissue>
    </source>
</reference>
<dbReference type="PANTHER" id="PTHR12298:SF4">
    <property type="entry name" value="PROGRAMMED CELL DEATH PROTEIN 2"/>
    <property type="match status" value="1"/>
</dbReference>
<dbReference type="PANTHER" id="PTHR12298">
    <property type="entry name" value="PCDC2 PROGRAMMED CELL DEATH PROTEIN 2 -RELATED"/>
    <property type="match status" value="1"/>
</dbReference>
<dbReference type="AlphaFoldDB" id="A0AAD8HAF4"/>
<comment type="caution">
    <text evidence="3">The sequence shown here is derived from an EMBL/GenBank/DDBJ whole genome shotgun (WGS) entry which is preliminary data.</text>
</comment>
<feature type="domain" description="Programmed cell death protein 2 C-terminal" evidence="2">
    <location>
        <begin position="22"/>
        <end position="100"/>
    </location>
</feature>
<accession>A0AAD8HAF4</accession>
<dbReference type="EMBL" id="JAUIZM010000009">
    <property type="protein sequence ID" value="KAK1362903.1"/>
    <property type="molecule type" value="Genomic_DNA"/>
</dbReference>
<keyword evidence="4" id="KW-1185">Reference proteome</keyword>
<dbReference type="Proteomes" id="UP001237642">
    <property type="component" value="Unassembled WGS sequence"/>
</dbReference>
<evidence type="ECO:0000313" key="3">
    <source>
        <dbReference type="EMBL" id="KAK1362903.1"/>
    </source>
</evidence>
<dbReference type="GO" id="GO:0005737">
    <property type="term" value="C:cytoplasm"/>
    <property type="evidence" value="ECO:0007669"/>
    <property type="project" value="InterPro"/>
</dbReference>
<evidence type="ECO:0000256" key="1">
    <source>
        <dbReference type="SAM" id="MobiDB-lite"/>
    </source>
</evidence>
<dbReference type="InterPro" id="IPR007320">
    <property type="entry name" value="PDCD2_C"/>
</dbReference>
<sequence length="104" mass="11905">MKCLLQDQHEQRKRPSDNPSRRSSPLWPMSSGRPSETDVPKCSYCGGPCCFELQIMPQLLHKFGMENGVNSLDWSTIVIYTCEASCDESIAYKEEFAWVQPPFQ</sequence>
<protein>
    <recommendedName>
        <fullName evidence="2">Programmed cell death protein 2 C-terminal domain-containing protein</fullName>
    </recommendedName>
</protein>